<evidence type="ECO:0000256" key="7">
    <source>
        <dbReference type="ARBA" id="ARBA00023136"/>
    </source>
</evidence>
<dbReference type="InterPro" id="IPR005493">
    <property type="entry name" value="RraA/RraA-like"/>
</dbReference>
<evidence type="ECO:0000313" key="12">
    <source>
        <dbReference type="EMBL" id="QKX55735.1"/>
    </source>
</evidence>
<dbReference type="InterPro" id="IPR002490">
    <property type="entry name" value="V-ATPase_116kDa_su"/>
</dbReference>
<sequence length="1206" mass="134906">MVALTAFLAKHCTRSTPLYSKISPVSISGIPRNQSISRVTGHYFPLRTMSSAKTLEEKIKALEELSACDISDALLKLQKLPPGAQPRAGQLADLSPISPYIGRRADKPKIIAPAVTFQFIPKGDPAPAVEDPEVNGFPSGKHWVDWTQPGTITVINQPPGQYCAVLGGIMAARMSYLGVKGVVANGRVRDLAELSNSGLHVWSKATTTVGTGAEAKAGLRNVPIDFNGVTVNTGDIVFCDPLEGVVVIPKELLDDVLELCPKLIDQDDKVKAEVENGLSVFEAMQKHHHVTKSTITGRQPVQYSLPPPPPPSSTARGSSYSFWLPKATETAFTHKGQLLLLSFIMAPQDTFFRSADMSLTQLYIANEIGREVVSALGEVGEVQFRDLNPDTNAFQRTFTKEIRRLDNVERQLRYFSTQMEKADISMRPSSEFANVLAAPSAAEIDELAERSESLEQRVVSLNDSYETLKKREVELTEWRWVLRETGSFFDRAHGHTEEIRTSLDGDGDADGDEAPLLQDVEHRGQNGDTQGQSFSVMNIGFVAGVIPRERIGSFERILWRTLRGNLYMNQSEIPEPIIDPTTNEAVHKNVFVIFAHGKEIIAKIRKISESLGANLYGVDENSELRRDQIHEVNTRLGDVESVLRNTKNTLDAELTQIARSLAAWMIIIKKEKAVYHTLNQFSYDQARKTLIAEAWCPTNSLSLIKTTLQDVNDRAGLSVPTIVNQIKTNKTPPSYIKTNKFTEAFQTIINAYGITKYTEVNPGLPTVITFPFLFAVMFGDMGHGFLMTLTALTMIVFEKALLRTKLDELSYMAFYGRYIMLMMGLFSMYTGLIYNDIFSLSLDIFPSQWEWPQNIQEGQAVVATLKDGYRYPFGLDWNWHEAENALLFTNSFKMKLSILLGWSHMTYSLCLQYINGRHFKSKVDILGNFIPGMIFFQSIFGYLVLTIVYKWSIDWSARDQAPPGLLNMLIFMFLSPGNVKDEDVLYPGQATVQMVLLLFALVQVPIMLFLKPYWLRAEHNKARGLGYRGLGEQSRVSALDEDGDLDGHPYEGGRDSLASDGEGVAMIAQDIDEGEHEEFDFSDAMIHQVIHTIEFCLNCISHTASYLRLWALSLAHQQLSIVLWKMTLGGSFSVEGGTLRVIMIVCTFYLWFFCTVAILCVMEGTSAMLHSLRLHWVEAMSKHFIGDGIPFQPFSFKTLLEEDPVD</sequence>
<evidence type="ECO:0000256" key="11">
    <source>
        <dbReference type="SAM" id="Phobius"/>
    </source>
</evidence>
<evidence type="ECO:0000256" key="10">
    <source>
        <dbReference type="SAM" id="MobiDB-lite"/>
    </source>
</evidence>
<dbReference type="GO" id="GO:0007035">
    <property type="term" value="P:vacuolar acidification"/>
    <property type="evidence" value="ECO:0007669"/>
    <property type="project" value="TreeGrafter"/>
</dbReference>
<proteinExistence type="inferred from homology"/>
<feature type="transmembrane region" description="Helical" evidence="11">
    <location>
        <begin position="926"/>
        <end position="949"/>
    </location>
</feature>
<dbReference type="CDD" id="cd16841">
    <property type="entry name" value="RraA_family"/>
    <property type="match status" value="1"/>
</dbReference>
<organism evidence="12 13">
    <name type="scientific">Talaromyces rugulosus</name>
    <name type="common">Penicillium rugulosum</name>
    <dbReference type="NCBI Taxonomy" id="121627"/>
    <lineage>
        <taxon>Eukaryota</taxon>
        <taxon>Fungi</taxon>
        <taxon>Dikarya</taxon>
        <taxon>Ascomycota</taxon>
        <taxon>Pezizomycotina</taxon>
        <taxon>Eurotiomycetes</taxon>
        <taxon>Eurotiomycetidae</taxon>
        <taxon>Eurotiales</taxon>
        <taxon>Trichocomaceae</taxon>
        <taxon>Talaromyces</taxon>
        <taxon>Talaromyces sect. Islandici</taxon>
    </lineage>
</organism>
<dbReference type="AlphaFoldDB" id="A0A7H8QQI3"/>
<accession>A0A7H8QQI3</accession>
<feature type="transmembrane region" description="Helical" evidence="11">
    <location>
        <begin position="772"/>
        <end position="797"/>
    </location>
</feature>
<dbReference type="SUPFAM" id="SSF89562">
    <property type="entry name" value="RraA-like"/>
    <property type="match status" value="1"/>
</dbReference>
<keyword evidence="7 11" id="KW-0472">Membrane</keyword>
<dbReference type="InterPro" id="IPR036704">
    <property type="entry name" value="RraA/RraA-like_sf"/>
</dbReference>
<evidence type="ECO:0000256" key="4">
    <source>
        <dbReference type="ARBA" id="ARBA00022692"/>
    </source>
</evidence>
<keyword evidence="4 11" id="KW-0812">Transmembrane</keyword>
<keyword evidence="3" id="KW-0813">Transport</keyword>
<dbReference type="GO" id="GO:0000329">
    <property type="term" value="C:fungal-type vacuole membrane"/>
    <property type="evidence" value="ECO:0007669"/>
    <property type="project" value="TreeGrafter"/>
</dbReference>
<dbReference type="KEGG" id="trg:TRUGW13939_02833"/>
<keyword evidence="9" id="KW-0175">Coiled coil</keyword>
<dbReference type="GO" id="GO:0051117">
    <property type="term" value="F:ATPase binding"/>
    <property type="evidence" value="ECO:0007669"/>
    <property type="project" value="TreeGrafter"/>
</dbReference>
<dbReference type="GO" id="GO:0033179">
    <property type="term" value="C:proton-transporting V-type ATPase, V0 domain"/>
    <property type="evidence" value="ECO:0007669"/>
    <property type="project" value="InterPro"/>
</dbReference>
<keyword evidence="8" id="KW-0479">Metal-binding</keyword>
<evidence type="ECO:0000256" key="6">
    <source>
        <dbReference type="ARBA" id="ARBA00023065"/>
    </source>
</evidence>
<evidence type="ECO:0000256" key="9">
    <source>
        <dbReference type="SAM" id="Coils"/>
    </source>
</evidence>
<dbReference type="Gene3D" id="3.50.30.40">
    <property type="entry name" value="Ribonuclease E inhibitor RraA/RraA-like"/>
    <property type="match status" value="1"/>
</dbReference>
<reference evidence="13" key="1">
    <citation type="submission" date="2020-06" db="EMBL/GenBank/DDBJ databases">
        <title>A chromosome-scale genome assembly of Talaromyces rugulosus W13939.</title>
        <authorList>
            <person name="Wang B."/>
            <person name="Guo L."/>
            <person name="Ye K."/>
            <person name="Wang L."/>
        </authorList>
    </citation>
    <scope>NUCLEOTIDE SEQUENCE [LARGE SCALE GENOMIC DNA]</scope>
    <source>
        <strain evidence="13">W13939</strain>
    </source>
</reference>
<evidence type="ECO:0000256" key="3">
    <source>
        <dbReference type="ARBA" id="ARBA00022448"/>
    </source>
</evidence>
<dbReference type="PANTHER" id="PTHR11629">
    <property type="entry name" value="VACUOLAR PROTON ATPASES"/>
    <property type="match status" value="1"/>
</dbReference>
<keyword evidence="5 11" id="KW-1133">Transmembrane helix</keyword>
<dbReference type="GO" id="GO:0046872">
    <property type="term" value="F:metal ion binding"/>
    <property type="evidence" value="ECO:0007669"/>
    <property type="project" value="UniProtKB-KW"/>
</dbReference>
<feature type="transmembrane region" description="Helical" evidence="11">
    <location>
        <begin position="991"/>
        <end position="1010"/>
    </location>
</feature>
<feature type="binding site" evidence="8">
    <location>
        <position position="189"/>
    </location>
    <ligand>
        <name>substrate</name>
    </ligand>
</feature>
<evidence type="ECO:0000256" key="5">
    <source>
        <dbReference type="ARBA" id="ARBA00022989"/>
    </source>
</evidence>
<dbReference type="EMBL" id="CP055899">
    <property type="protein sequence ID" value="QKX55735.1"/>
    <property type="molecule type" value="Genomic_DNA"/>
</dbReference>
<dbReference type="GO" id="GO:0016471">
    <property type="term" value="C:vacuolar proton-transporting V-type ATPase complex"/>
    <property type="evidence" value="ECO:0007669"/>
    <property type="project" value="TreeGrafter"/>
</dbReference>
<feature type="transmembrane region" description="Helical" evidence="11">
    <location>
        <begin position="896"/>
        <end position="914"/>
    </location>
</feature>
<comment type="cofactor">
    <cofactor evidence="8">
        <name>Mg(2+)</name>
        <dbReference type="ChEBI" id="CHEBI:18420"/>
    </cofactor>
</comment>
<dbReference type="RefSeq" id="XP_035341913.1">
    <property type="nucleotide sequence ID" value="XM_035486020.1"/>
</dbReference>
<evidence type="ECO:0008006" key="14">
    <source>
        <dbReference type="Google" id="ProtNLM"/>
    </source>
</evidence>
<feature type="binding site" evidence="8">
    <location>
        <begin position="167"/>
        <end position="170"/>
    </location>
    <ligand>
        <name>substrate</name>
    </ligand>
</feature>
<keyword evidence="13" id="KW-1185">Reference proteome</keyword>
<evidence type="ECO:0000256" key="8">
    <source>
        <dbReference type="PIRSR" id="PIRSR605493-1"/>
    </source>
</evidence>
<keyword evidence="6" id="KW-0406">Ion transport</keyword>
<dbReference type="Pfam" id="PF03737">
    <property type="entry name" value="RraA-like"/>
    <property type="match status" value="1"/>
</dbReference>
<dbReference type="OrthoDB" id="10264220at2759"/>
<dbReference type="PANTHER" id="PTHR11629:SF63">
    <property type="entry name" value="V-TYPE PROTON ATPASE SUBUNIT A"/>
    <property type="match status" value="1"/>
</dbReference>
<dbReference type="GeneID" id="55990340"/>
<dbReference type="Proteomes" id="UP000509510">
    <property type="component" value="Chromosome II"/>
</dbReference>
<keyword evidence="8" id="KW-0460">Magnesium</keyword>
<dbReference type="GO" id="GO:0046961">
    <property type="term" value="F:proton-transporting ATPase activity, rotational mechanism"/>
    <property type="evidence" value="ECO:0007669"/>
    <property type="project" value="InterPro"/>
</dbReference>
<evidence type="ECO:0000313" key="13">
    <source>
        <dbReference type="Proteomes" id="UP000509510"/>
    </source>
</evidence>
<gene>
    <name evidence="12" type="ORF">TRUGW13939_02833</name>
</gene>
<feature type="coiled-coil region" evidence="9">
    <location>
        <begin position="444"/>
        <end position="471"/>
    </location>
</feature>
<feature type="transmembrane region" description="Helical" evidence="11">
    <location>
        <begin position="1141"/>
        <end position="1162"/>
    </location>
</feature>
<evidence type="ECO:0000256" key="2">
    <source>
        <dbReference type="ARBA" id="ARBA00009904"/>
    </source>
</evidence>
<feature type="transmembrane region" description="Helical" evidence="11">
    <location>
        <begin position="818"/>
        <end position="837"/>
    </location>
</feature>
<dbReference type="Pfam" id="PF01496">
    <property type="entry name" value="V_ATPase_I"/>
    <property type="match status" value="1"/>
</dbReference>
<feature type="region of interest" description="Disordered" evidence="10">
    <location>
        <begin position="294"/>
        <end position="317"/>
    </location>
</feature>
<comment type="similarity">
    <text evidence="2">Belongs to the V-ATPase 116 kDa subunit family.</text>
</comment>
<evidence type="ECO:0000256" key="1">
    <source>
        <dbReference type="ARBA" id="ARBA00004141"/>
    </source>
</evidence>
<comment type="subcellular location">
    <subcellularLocation>
        <location evidence="1">Membrane</location>
        <topology evidence="1">Multi-pass membrane protein</topology>
    </subcellularLocation>
</comment>
<feature type="binding site" evidence="8">
    <location>
        <position position="190"/>
    </location>
    <ligand>
        <name>Mg(2+)</name>
        <dbReference type="ChEBI" id="CHEBI:18420"/>
    </ligand>
</feature>
<protein>
    <recommendedName>
        <fullName evidence="14">V-type proton ATPase subunit a</fullName>
    </recommendedName>
</protein>
<name>A0A7H8QQI3_TALRU</name>